<comment type="pathway">
    <text evidence="9">Carbohydrate metabolism; D-ribose degradation; D-ribose 5-phosphate from beta-D-ribopyranose: step 2/2.</text>
</comment>
<comment type="similarity">
    <text evidence="9">Belongs to the carbohydrate kinase PfkB family. Ribokinase subfamily.</text>
</comment>
<dbReference type="NCBIfam" id="TIGR02152">
    <property type="entry name" value="D_ribokin_bact"/>
    <property type="match status" value="1"/>
</dbReference>
<reference evidence="12 13" key="1">
    <citation type="journal article" date="2019" name="Nat. Microbiol.">
        <title>Mediterranean grassland soil C-N compound turnover is dependent on rainfall and depth, and is mediated by genomically divergent microorganisms.</title>
        <authorList>
            <person name="Diamond S."/>
            <person name="Andeer P.F."/>
            <person name="Li Z."/>
            <person name="Crits-Christoph A."/>
            <person name="Burstein D."/>
            <person name="Anantharaman K."/>
            <person name="Lane K.R."/>
            <person name="Thomas B.C."/>
            <person name="Pan C."/>
            <person name="Northen T.R."/>
            <person name="Banfield J.F."/>
        </authorList>
    </citation>
    <scope>NUCLEOTIDE SEQUENCE [LARGE SCALE GENOMIC DNA]</scope>
    <source>
        <strain evidence="12">NP_7</strain>
    </source>
</reference>
<comment type="cofactor">
    <cofactor evidence="9">
        <name>Mg(2+)</name>
        <dbReference type="ChEBI" id="CHEBI:18420"/>
    </cofactor>
    <text evidence="9">Requires a divalent cation, most likely magnesium in vivo, as an electrophilic catalyst to aid phosphoryl group transfer. It is the chelate of the metal and the nucleotide that is the actual substrate.</text>
</comment>
<keyword evidence="5 9" id="KW-0067">ATP-binding</keyword>
<evidence type="ECO:0000313" key="13">
    <source>
        <dbReference type="Proteomes" id="UP000320048"/>
    </source>
</evidence>
<sequence length="304" mass="30575">MVRVCVVGSLNMDLVVKAPRLPRVGETVSGGTFATFPGGKGANQAVAAARLGARVAMVGRVGGDPFGRELVDSLKRDGIDVAHVRVDPGAATGVAQIGVDGEGRNMIMVASGANMRVAPAAVDEARNVITGARVLLLQLEIPIEAVVHAATVARAAGAVVCLDPAPAAPLPEALYACVDVISPNEVEAGILTGVEIHSIADAERAAAALRERGPRVAVVKMGARGASFLSPDEGGHVPAIAVKAVDTTAAGDAFAAALGVALGEGSRVAAAVTFATHAAGIKVTRMGAQAGMPARAEVEEAMRR</sequence>
<evidence type="ECO:0000256" key="9">
    <source>
        <dbReference type="HAMAP-Rule" id="MF_01987"/>
    </source>
</evidence>
<evidence type="ECO:0000256" key="10">
    <source>
        <dbReference type="NCBIfam" id="TIGR02152"/>
    </source>
</evidence>
<comment type="caution">
    <text evidence="12">The sequence shown here is derived from an EMBL/GenBank/DDBJ whole genome shotgun (WGS) entry which is preliminary data.</text>
</comment>
<dbReference type="EMBL" id="VBAO01000041">
    <property type="protein sequence ID" value="TMI84233.1"/>
    <property type="molecule type" value="Genomic_DNA"/>
</dbReference>
<dbReference type="AlphaFoldDB" id="A0A537JL08"/>
<proteinExistence type="inferred from homology"/>
<feature type="binding site" evidence="9">
    <location>
        <position position="287"/>
    </location>
    <ligand>
        <name>K(+)</name>
        <dbReference type="ChEBI" id="CHEBI:29103"/>
    </ligand>
</feature>
<comment type="subunit">
    <text evidence="9">Homodimer.</text>
</comment>
<gene>
    <name evidence="9 12" type="primary">rbsK</name>
    <name evidence="12" type="ORF">E6H04_01635</name>
</gene>
<feature type="binding site" evidence="9">
    <location>
        <position position="248"/>
    </location>
    <ligand>
        <name>K(+)</name>
        <dbReference type="ChEBI" id="CHEBI:29103"/>
    </ligand>
</feature>
<feature type="binding site" evidence="9">
    <location>
        <position position="184"/>
    </location>
    <ligand>
        <name>ATP</name>
        <dbReference type="ChEBI" id="CHEBI:30616"/>
    </ligand>
</feature>
<keyword evidence="7 9" id="KW-0630">Potassium</keyword>
<dbReference type="InterPro" id="IPR011877">
    <property type="entry name" value="Ribokinase"/>
</dbReference>
<evidence type="ECO:0000256" key="3">
    <source>
        <dbReference type="ARBA" id="ARBA00022741"/>
    </source>
</evidence>
<keyword evidence="9" id="KW-0963">Cytoplasm</keyword>
<feature type="binding site" evidence="9">
    <location>
        <begin position="39"/>
        <end position="43"/>
    </location>
    <ligand>
        <name>substrate</name>
    </ligand>
</feature>
<dbReference type="SUPFAM" id="SSF53613">
    <property type="entry name" value="Ribokinase-like"/>
    <property type="match status" value="1"/>
</dbReference>
<comment type="activity regulation">
    <text evidence="9">Activated by a monovalent cation that binds near, but not in, the active site. The most likely occupant of the site in vivo is potassium. Ion binding induces a conformational change that may alter substrate affinity.</text>
</comment>
<dbReference type="GO" id="GO:0005829">
    <property type="term" value="C:cytosol"/>
    <property type="evidence" value="ECO:0007669"/>
    <property type="project" value="TreeGrafter"/>
</dbReference>
<keyword evidence="8 9" id="KW-0119">Carbohydrate metabolism</keyword>
<feature type="binding site" evidence="9">
    <location>
        <position position="282"/>
    </location>
    <ligand>
        <name>K(+)</name>
        <dbReference type="ChEBI" id="CHEBI:29103"/>
    </ligand>
</feature>
<comment type="function">
    <text evidence="9">Catalyzes the phosphorylation of ribose at O-5 in a reaction requiring ATP and magnesium. The resulting D-ribose-5-phosphate can then be used either for sythesis of nucleotides, histidine, and tryptophan, or as a component of the pentose phosphate pathway.</text>
</comment>
<evidence type="ECO:0000256" key="7">
    <source>
        <dbReference type="ARBA" id="ARBA00022958"/>
    </source>
</evidence>
<dbReference type="CDD" id="cd01174">
    <property type="entry name" value="ribokinase"/>
    <property type="match status" value="1"/>
</dbReference>
<name>A0A537JL08_9BACT</name>
<feature type="binding site" evidence="9">
    <location>
        <begin position="251"/>
        <end position="252"/>
    </location>
    <ligand>
        <name>ATP</name>
        <dbReference type="ChEBI" id="CHEBI:30616"/>
    </ligand>
</feature>
<accession>A0A537JL08</accession>
<protein>
    <recommendedName>
        <fullName evidence="9 10">Ribokinase</fullName>
        <shortName evidence="9">RK</shortName>
        <ecNumber evidence="9 10">2.7.1.15</ecNumber>
    </recommendedName>
</protein>
<dbReference type="InterPro" id="IPR002139">
    <property type="entry name" value="Ribo/fructo_kinase"/>
</dbReference>
<feature type="binding site" evidence="9">
    <location>
        <position position="252"/>
    </location>
    <ligand>
        <name>substrate</name>
    </ligand>
</feature>
<feature type="binding site" evidence="9">
    <location>
        <position position="285"/>
    </location>
    <ligand>
        <name>K(+)</name>
        <dbReference type="ChEBI" id="CHEBI:29103"/>
    </ligand>
</feature>
<keyword evidence="2 9" id="KW-0479">Metal-binding</keyword>
<feature type="binding site" evidence="9">
    <location>
        <position position="140"/>
    </location>
    <ligand>
        <name>substrate</name>
    </ligand>
</feature>
<dbReference type="InterPro" id="IPR029056">
    <property type="entry name" value="Ribokinase-like"/>
</dbReference>
<organism evidence="12 13">
    <name type="scientific">Candidatus Segetimicrobium genomatis</name>
    <dbReference type="NCBI Taxonomy" id="2569760"/>
    <lineage>
        <taxon>Bacteria</taxon>
        <taxon>Bacillati</taxon>
        <taxon>Candidatus Sysuimicrobiota</taxon>
        <taxon>Candidatus Sysuimicrobiia</taxon>
        <taxon>Candidatus Sysuimicrobiales</taxon>
        <taxon>Candidatus Segetimicrobiaceae</taxon>
        <taxon>Candidatus Segetimicrobium</taxon>
    </lineage>
</organism>
<evidence type="ECO:0000256" key="6">
    <source>
        <dbReference type="ARBA" id="ARBA00022842"/>
    </source>
</evidence>
<dbReference type="PANTHER" id="PTHR10584:SF166">
    <property type="entry name" value="RIBOKINASE"/>
    <property type="match status" value="1"/>
</dbReference>
<keyword evidence="6 9" id="KW-0460">Magnesium</keyword>
<evidence type="ECO:0000256" key="2">
    <source>
        <dbReference type="ARBA" id="ARBA00022723"/>
    </source>
</evidence>
<dbReference type="Proteomes" id="UP000320048">
    <property type="component" value="Unassembled WGS sequence"/>
</dbReference>
<evidence type="ECO:0000256" key="8">
    <source>
        <dbReference type="ARBA" id="ARBA00023277"/>
    </source>
</evidence>
<dbReference type="GO" id="GO:0019303">
    <property type="term" value="P:D-ribose catabolic process"/>
    <property type="evidence" value="ECO:0007669"/>
    <property type="project" value="UniProtKB-UniRule"/>
</dbReference>
<dbReference type="UniPathway" id="UPA00916">
    <property type="reaction ID" value="UER00889"/>
</dbReference>
<comment type="subcellular location">
    <subcellularLocation>
        <location evidence="9">Cytoplasm</location>
    </subcellularLocation>
</comment>
<dbReference type="GO" id="GO:0046872">
    <property type="term" value="F:metal ion binding"/>
    <property type="evidence" value="ECO:0007669"/>
    <property type="project" value="UniProtKB-KW"/>
</dbReference>
<feature type="binding site" evidence="9">
    <location>
        <begin position="11"/>
        <end position="13"/>
    </location>
    <ligand>
        <name>substrate</name>
    </ligand>
</feature>
<dbReference type="Pfam" id="PF00294">
    <property type="entry name" value="PfkB"/>
    <property type="match status" value="1"/>
</dbReference>
<feature type="binding site" evidence="9">
    <location>
        <begin position="220"/>
        <end position="225"/>
    </location>
    <ligand>
        <name>ATP</name>
        <dbReference type="ChEBI" id="CHEBI:30616"/>
    </ligand>
</feature>
<evidence type="ECO:0000259" key="11">
    <source>
        <dbReference type="Pfam" id="PF00294"/>
    </source>
</evidence>
<evidence type="ECO:0000313" key="12">
    <source>
        <dbReference type="EMBL" id="TMI84233.1"/>
    </source>
</evidence>
<feature type="binding site" evidence="9">
    <location>
        <position position="246"/>
    </location>
    <ligand>
        <name>K(+)</name>
        <dbReference type="ChEBI" id="CHEBI:29103"/>
    </ligand>
</feature>
<evidence type="ECO:0000256" key="5">
    <source>
        <dbReference type="ARBA" id="ARBA00022840"/>
    </source>
</evidence>
<dbReference type="GO" id="GO:0004747">
    <property type="term" value="F:ribokinase activity"/>
    <property type="evidence" value="ECO:0007669"/>
    <property type="project" value="UniProtKB-UniRule"/>
</dbReference>
<evidence type="ECO:0000256" key="4">
    <source>
        <dbReference type="ARBA" id="ARBA00022777"/>
    </source>
</evidence>
<dbReference type="EC" id="2.7.1.15" evidence="9 10"/>
<keyword evidence="1 9" id="KW-0808">Transferase</keyword>
<dbReference type="PRINTS" id="PR00990">
    <property type="entry name" value="RIBOKINASE"/>
</dbReference>
<feature type="active site" description="Proton acceptor" evidence="9">
    <location>
        <position position="252"/>
    </location>
</feature>
<dbReference type="Gene3D" id="3.40.1190.20">
    <property type="match status" value="1"/>
</dbReference>
<comment type="catalytic activity">
    <reaction evidence="9">
        <text>D-ribose + ATP = D-ribose 5-phosphate + ADP + H(+)</text>
        <dbReference type="Rhea" id="RHEA:13697"/>
        <dbReference type="ChEBI" id="CHEBI:15378"/>
        <dbReference type="ChEBI" id="CHEBI:30616"/>
        <dbReference type="ChEBI" id="CHEBI:47013"/>
        <dbReference type="ChEBI" id="CHEBI:78346"/>
        <dbReference type="ChEBI" id="CHEBI:456216"/>
        <dbReference type="EC" id="2.7.1.15"/>
    </reaction>
</comment>
<dbReference type="HAMAP" id="MF_01987">
    <property type="entry name" value="Ribokinase"/>
    <property type="match status" value="1"/>
</dbReference>
<keyword evidence="3 9" id="KW-0547">Nucleotide-binding</keyword>
<dbReference type="InterPro" id="IPR011611">
    <property type="entry name" value="PfkB_dom"/>
</dbReference>
<keyword evidence="4 9" id="KW-0418">Kinase</keyword>
<feature type="domain" description="Carbohydrate kinase PfkB" evidence="11">
    <location>
        <begin position="3"/>
        <end position="294"/>
    </location>
</feature>
<comment type="caution">
    <text evidence="9">Lacks conserved residue(s) required for the propagation of feature annotation.</text>
</comment>
<dbReference type="PANTHER" id="PTHR10584">
    <property type="entry name" value="SUGAR KINASE"/>
    <property type="match status" value="1"/>
</dbReference>
<evidence type="ECO:0000256" key="1">
    <source>
        <dbReference type="ARBA" id="ARBA00022679"/>
    </source>
</evidence>
<dbReference type="GO" id="GO:0005524">
    <property type="term" value="F:ATP binding"/>
    <property type="evidence" value="ECO:0007669"/>
    <property type="project" value="UniProtKB-UniRule"/>
</dbReference>